<keyword evidence="5" id="KW-1185">Reference proteome</keyword>
<feature type="region of interest" description="Disordered" evidence="2">
    <location>
        <begin position="432"/>
        <end position="531"/>
    </location>
</feature>
<dbReference type="WBParaSite" id="GPLIN_001374900">
    <property type="protein sequence ID" value="GPLIN_001374900"/>
    <property type="gene ID" value="GPLIN_001374900"/>
</dbReference>
<dbReference type="FunFam" id="1.10.238.220:FF:000001">
    <property type="entry name" value="Serine/threonine-protein phosphatase 2A regulatory subunit B'' subunit alpha"/>
    <property type="match status" value="1"/>
</dbReference>
<reference evidence="5" key="2">
    <citation type="submission" date="2014-05" db="EMBL/GenBank/DDBJ databases">
        <title>The genome and life-stage specific transcriptomes of Globodera pallida elucidate key aspects of plant parasitism by a cyst nematode.</title>
        <authorList>
            <person name="Cotton J.A."/>
            <person name="Lilley C.J."/>
            <person name="Jones L.M."/>
            <person name="Kikuchi T."/>
            <person name="Reid A.J."/>
            <person name="Thorpe P."/>
            <person name="Tsai I.J."/>
            <person name="Beasley H."/>
            <person name="Blok V."/>
            <person name="Cock P.J.A."/>
            <person name="Van den Akker S.E."/>
            <person name="Holroyd N."/>
            <person name="Hunt M."/>
            <person name="Mantelin S."/>
            <person name="Naghra H."/>
            <person name="Pain A."/>
            <person name="Palomares-Rius J.E."/>
            <person name="Zarowiecki M."/>
            <person name="Berriman M."/>
            <person name="Jones J.T."/>
            <person name="Urwin P.E."/>
        </authorList>
    </citation>
    <scope>NUCLEOTIDE SEQUENCE [LARGE SCALE GENOMIC DNA]</scope>
    <source>
        <strain evidence="5">Lindley</strain>
    </source>
</reference>
<dbReference type="Gene3D" id="1.10.238.10">
    <property type="entry name" value="EF-hand"/>
    <property type="match status" value="1"/>
</dbReference>
<feature type="compositionally biased region" description="Acidic residues" evidence="2">
    <location>
        <begin position="471"/>
        <end position="499"/>
    </location>
</feature>
<feature type="compositionally biased region" description="Polar residues" evidence="2">
    <location>
        <begin position="590"/>
        <end position="601"/>
    </location>
</feature>
<proteinExistence type="predicted"/>
<evidence type="ECO:0000259" key="3">
    <source>
        <dbReference type="Pfam" id="PF13202"/>
    </source>
</evidence>
<dbReference type="InterPro" id="IPR041534">
    <property type="entry name" value="EF-hand_13"/>
</dbReference>
<feature type="region of interest" description="Disordered" evidence="2">
    <location>
        <begin position="587"/>
        <end position="614"/>
    </location>
</feature>
<dbReference type="PANTHER" id="PTHR14095:SF0">
    <property type="entry name" value="MIP22305P"/>
    <property type="match status" value="1"/>
</dbReference>
<feature type="domain" description="PP2A regulatory subunit B'' EF-hand" evidence="4">
    <location>
        <begin position="847"/>
        <end position="927"/>
    </location>
</feature>
<dbReference type="Pfam" id="PF17958">
    <property type="entry name" value="EF-hand_13"/>
    <property type="match status" value="1"/>
</dbReference>
<dbReference type="InterPro" id="IPR002048">
    <property type="entry name" value="EF_hand_dom"/>
</dbReference>
<feature type="domain" description="EF-hand" evidence="3">
    <location>
        <begin position="1036"/>
        <end position="1051"/>
    </location>
</feature>
<organism evidence="5 6">
    <name type="scientific">Globodera pallida</name>
    <name type="common">Potato cyst nematode worm</name>
    <name type="synonym">Heterodera pallida</name>
    <dbReference type="NCBI Taxonomy" id="36090"/>
    <lineage>
        <taxon>Eukaryota</taxon>
        <taxon>Metazoa</taxon>
        <taxon>Ecdysozoa</taxon>
        <taxon>Nematoda</taxon>
        <taxon>Chromadorea</taxon>
        <taxon>Rhabditida</taxon>
        <taxon>Tylenchina</taxon>
        <taxon>Tylenchomorpha</taxon>
        <taxon>Tylenchoidea</taxon>
        <taxon>Heteroderidae</taxon>
        <taxon>Heteroderinae</taxon>
        <taxon>Globodera</taxon>
    </lineage>
</organism>
<evidence type="ECO:0000256" key="2">
    <source>
        <dbReference type="SAM" id="MobiDB-lite"/>
    </source>
</evidence>
<keyword evidence="1" id="KW-0479">Metal-binding</keyword>
<protein>
    <submittedName>
        <fullName evidence="6">EF-hand domain-containing protein</fullName>
    </submittedName>
</protein>
<feature type="region of interest" description="Disordered" evidence="2">
    <location>
        <begin position="262"/>
        <end position="300"/>
    </location>
</feature>
<dbReference type="Gene3D" id="1.10.238.230">
    <property type="match status" value="1"/>
</dbReference>
<dbReference type="GO" id="GO:0005509">
    <property type="term" value="F:calcium ion binding"/>
    <property type="evidence" value="ECO:0007669"/>
    <property type="project" value="InterPro"/>
</dbReference>
<dbReference type="PANTHER" id="PTHR14095">
    <property type="entry name" value="PHOSPHATASE 2A REGULATORY SUBUNIT-RELATED"/>
    <property type="match status" value="1"/>
</dbReference>
<evidence type="ECO:0000313" key="6">
    <source>
        <dbReference type="WBParaSite" id="GPLIN_001374900"/>
    </source>
</evidence>
<accession>A0A183CLJ3</accession>
<dbReference type="GO" id="GO:0000159">
    <property type="term" value="C:protein phosphatase type 2A complex"/>
    <property type="evidence" value="ECO:0007669"/>
    <property type="project" value="TreeGrafter"/>
</dbReference>
<evidence type="ECO:0000259" key="4">
    <source>
        <dbReference type="Pfam" id="PF17958"/>
    </source>
</evidence>
<evidence type="ECO:0000313" key="5">
    <source>
        <dbReference type="Proteomes" id="UP000050741"/>
    </source>
</evidence>
<dbReference type="GO" id="GO:0019888">
    <property type="term" value="F:protein phosphatase regulator activity"/>
    <property type="evidence" value="ECO:0007669"/>
    <property type="project" value="TreeGrafter"/>
</dbReference>
<reference evidence="5" key="1">
    <citation type="submission" date="2013-12" db="EMBL/GenBank/DDBJ databases">
        <authorList>
            <person name="Aslett M."/>
        </authorList>
    </citation>
    <scope>NUCLEOTIDE SEQUENCE [LARGE SCALE GENOMIC DNA]</scope>
    <source>
        <strain evidence="5">Lindley</strain>
    </source>
</reference>
<sequence length="1059" mass="119577">MAPTFSPHLVVQIDNPSQMLPNHQRAPIVVSELDSEIESGEERDDLEELNDFTSLLMPAARKSAARRLGALNSPIARKHQQDGKQKKQNAQRNSVPASKFPVIDEDLLMLATRRLPIDGFSAIPPPNLCRLITNVSEARWTTKKPMEHPKSLLEHRPQKERPKSVGHLPIPRGANCEFSQAPAQNMTRKNHLERIRINAPGNTIAHGTLPRLNDETALRRMSAASGFTTTAEESANCDCTSLAFAAFRSNWMMAMRRKKWQAKQRTEEGDDAYSKASLPSTRTPDSSTNDSGISTSSSVSSRSASLADTAQCRLHLPRLQTPKLSCSRCGVKISLPPKASPVGGNRMTDSTFRRRRRRWLSYLLGNMMKMLEKEKPNDVQKERHCCHGVGVDLKLLTVPATAQSRNIAFTVPLINVQMAEEDDGKAAQLRKEWSWATNGGRETTLSGTKSAEEKRPDERREASENNRKDELMEEEANGKEEEEEEEEEEESEEEEDEDEKERAEESDGTSCWSGVSSSSNPSRSLSMSRSVTKSPSVALCLSMPSGELPPMQPLNYHQWRRSPDNVSPVDRLRVDEVNFTFRIRAKPESSAENNSGTNASGDKSPRWCADPNDAVKKGNRLQWERPKKSGSASSIMVQHQHLINGLITPMVVNSTKVPQAQFITASVSSIVSGAIKLPEKFLGKDAAEETELPTRKEPEGSAEMDIRVAGKLAASPRFHFSAGRPVSREENERVLLRIRELFESRPRAQLLLDDFDELCRRMDFAVYSKRAVFDACCCSNGLPVLPILASTLGDVAEGAEKAEGVARGVPIDFNQFCVYWNRMISEAHDEASRFVFTLSAVRHSHQSLTPPQQRHILSEDFVPMMMDLILTHPGLHFLKEAPQFYSRYADVVIVRIFWNVNRSWTGKISANELRRSNFLQTFRMLDEVQDINKVTDFFSYEHFYVTYCKFWELDTDHDMIISRDDMRRHCNGALTDRIIDRIFSAAVIRTPPEQRTVPQPMGPIRQQPIEAIGFEDFVCFLLAEEDKRHPTSIEYWFRCIDLDGDGQISLEWKLWHFAT</sequence>
<dbReference type="Gene3D" id="1.10.238.220">
    <property type="match status" value="1"/>
</dbReference>
<feature type="region of interest" description="Disordered" evidence="2">
    <location>
        <begin position="148"/>
        <end position="175"/>
    </location>
</feature>
<dbReference type="InterPro" id="IPR011992">
    <property type="entry name" value="EF-hand-dom_pair"/>
</dbReference>
<name>A0A183CLJ3_GLOPA</name>
<feature type="compositionally biased region" description="Basic and acidic residues" evidence="2">
    <location>
        <begin position="148"/>
        <end position="163"/>
    </location>
</feature>
<feature type="compositionally biased region" description="Basic and acidic residues" evidence="2">
    <location>
        <begin position="450"/>
        <end position="470"/>
    </location>
</feature>
<dbReference type="Proteomes" id="UP000050741">
    <property type="component" value="Unassembled WGS sequence"/>
</dbReference>
<feature type="compositionally biased region" description="Low complexity" evidence="2">
    <location>
        <begin position="286"/>
        <end position="300"/>
    </location>
</feature>
<feature type="compositionally biased region" description="Low complexity" evidence="2">
    <location>
        <begin position="508"/>
        <end position="531"/>
    </location>
</feature>
<feature type="region of interest" description="Disordered" evidence="2">
    <location>
        <begin position="73"/>
        <end position="98"/>
    </location>
</feature>
<reference evidence="6" key="3">
    <citation type="submission" date="2016-06" db="UniProtKB">
        <authorList>
            <consortium name="WormBaseParasite"/>
        </authorList>
    </citation>
    <scope>IDENTIFICATION</scope>
</reference>
<dbReference type="SUPFAM" id="SSF47473">
    <property type="entry name" value="EF-hand"/>
    <property type="match status" value="2"/>
</dbReference>
<dbReference type="AlphaFoldDB" id="A0A183CLJ3"/>
<evidence type="ECO:0000256" key="1">
    <source>
        <dbReference type="ARBA" id="ARBA00022723"/>
    </source>
</evidence>
<feature type="compositionally biased region" description="Polar residues" evidence="2">
    <location>
        <begin position="435"/>
        <end position="449"/>
    </location>
</feature>
<dbReference type="Pfam" id="PF13202">
    <property type="entry name" value="EF-hand_5"/>
    <property type="match status" value="1"/>
</dbReference>